<feature type="compositionally biased region" description="Low complexity" evidence="2">
    <location>
        <begin position="457"/>
        <end position="473"/>
    </location>
</feature>
<feature type="region of interest" description="Disordered" evidence="2">
    <location>
        <begin position="397"/>
        <end position="438"/>
    </location>
</feature>
<feature type="compositionally biased region" description="Pro residues" evidence="2">
    <location>
        <begin position="343"/>
        <end position="354"/>
    </location>
</feature>
<keyword evidence="1" id="KW-0862">Zinc</keyword>
<dbReference type="InterPro" id="IPR042344">
    <property type="entry name" value="ZCCHC14"/>
</dbReference>
<protein>
    <submittedName>
        <fullName evidence="4">Putative cell wall protein awa1</fullName>
    </submittedName>
</protein>
<dbReference type="InterPro" id="IPR001878">
    <property type="entry name" value="Znf_CCHC"/>
</dbReference>
<dbReference type="Pfam" id="PF26034">
    <property type="entry name" value="PHAT_SMAUG"/>
    <property type="match status" value="1"/>
</dbReference>
<dbReference type="Pfam" id="PF25479">
    <property type="entry name" value="Vts1"/>
    <property type="match status" value="1"/>
</dbReference>
<feature type="region of interest" description="Disordered" evidence="2">
    <location>
        <begin position="248"/>
        <end position="355"/>
    </location>
</feature>
<dbReference type="GO" id="GO:0003676">
    <property type="term" value="F:nucleic acid binding"/>
    <property type="evidence" value="ECO:0007669"/>
    <property type="project" value="InterPro"/>
</dbReference>
<dbReference type="PANTHER" id="PTHR16195">
    <property type="entry name" value="ZINC FINGER CCHC DOMAIN CONTAINING PROTEIN"/>
    <property type="match status" value="1"/>
</dbReference>
<keyword evidence="1" id="KW-0479">Metal-binding</keyword>
<evidence type="ECO:0000313" key="4">
    <source>
        <dbReference type="EMBL" id="NBJ58568.1"/>
    </source>
</evidence>
<feature type="compositionally biased region" description="Polar residues" evidence="2">
    <location>
        <begin position="265"/>
        <end position="277"/>
    </location>
</feature>
<feature type="compositionally biased region" description="Polar residues" evidence="2">
    <location>
        <begin position="313"/>
        <end position="329"/>
    </location>
</feature>
<proteinExistence type="predicted"/>
<feature type="domain" description="CCHC-type" evidence="3">
    <location>
        <begin position="653"/>
        <end position="668"/>
    </location>
</feature>
<evidence type="ECO:0000256" key="2">
    <source>
        <dbReference type="SAM" id="MobiDB-lite"/>
    </source>
</evidence>
<dbReference type="InterPro" id="IPR057327">
    <property type="entry name" value="Vts1_dom"/>
</dbReference>
<feature type="compositionally biased region" description="Low complexity" evidence="2">
    <location>
        <begin position="416"/>
        <end position="431"/>
    </location>
</feature>
<organism evidence="4">
    <name type="scientific">Phlebotomus kandelakii</name>
    <dbReference type="NCBI Taxonomy" id="1109342"/>
    <lineage>
        <taxon>Eukaryota</taxon>
        <taxon>Metazoa</taxon>
        <taxon>Ecdysozoa</taxon>
        <taxon>Arthropoda</taxon>
        <taxon>Hexapoda</taxon>
        <taxon>Insecta</taxon>
        <taxon>Pterygota</taxon>
        <taxon>Neoptera</taxon>
        <taxon>Endopterygota</taxon>
        <taxon>Diptera</taxon>
        <taxon>Nematocera</taxon>
        <taxon>Psychodoidea</taxon>
        <taxon>Psychodidae</taxon>
        <taxon>Phlebotomus</taxon>
        <taxon>Larroussius</taxon>
    </lineage>
</organism>
<reference evidence="4" key="1">
    <citation type="submission" date="2019-10" db="EMBL/GenBank/DDBJ databases">
        <title>Short sand fly seasons in Tbilisi, Georgia, hinder development of host immunity to saliva of the visceral leishmaniasis vector Phlebotomus kandelakii.</title>
        <authorList>
            <person name="Oliveira F."/>
            <person name="Giorgobiani E."/>
            <person name="Guimaraes-Costa A.B."/>
            <person name="Abdeladhim M."/>
            <person name="Oristian J."/>
            <person name="Tskhvaradze L."/>
            <person name="Tsertsvadze N."/>
            <person name="Zakalashvili M."/>
            <person name="Valenzuela J.G."/>
            <person name="Kamhawi S."/>
        </authorList>
    </citation>
    <scope>NUCLEOTIDE SEQUENCE</scope>
    <source>
        <strain evidence="4">Wild-capture in Tbilisi</strain>
        <tissue evidence="4">Salivary glands</tissue>
    </source>
</reference>
<dbReference type="PANTHER" id="PTHR16195:SF16">
    <property type="entry name" value="ZINC FINGER CCHC DOMAIN-CONTAINING PROTEIN 14"/>
    <property type="match status" value="1"/>
</dbReference>
<accession>A0A6B2E913</accession>
<evidence type="ECO:0000259" key="3">
    <source>
        <dbReference type="PROSITE" id="PS50158"/>
    </source>
</evidence>
<sequence>MICKDSVVSWFKELESYKRIDTMCTLLNMCLPFELRFLGTCLEELGRRDSQELRGIELRVNNPTELAADIASCQSGEPTDMKIRRKMALYLALIRVCSRPCVNELFRTLDGWGERDLGKFSDGDPLQELLLVYTMATNHPVFSFEQRMKCAEIFTKIKECRPASQSTATAQHNISPQQTLLTNSTHSPPGIHTIHHHQLMGQPQIPMGFTQMIPGAEAQLGAPIVDPMMQLPPGMTIPTHDFTVGPPTTVPWTIRHGSNIPAPAAQSTSLDSISLHATQPTQPTSPLLSQPSSPSQSRGTSPTRSSQGGGHGTNLQQTQSHLRGSQQHGQQRRMSRRPSIETTPPPPMQAPPPNYVNILGGDIIVQQQNHKNFEEMMLTVDGALSQLQTICRNGYTRPAHTIPRQPSKGSGGNYPHQQSQSTHQNHHQSSNFPSNPTGLAYALNNMAFDNVHHQVKSGGSDSGSSVGSAGDLSPPDTPSAISTVASTSRLRPDKVHIYTPPAAIASPSQSASYANVADIVVAPGGFGNGSGTGSGSTGGGSTVGNMVLMTQTQFQTTYPTFRQPPPLMAPQQITSPTTATTTTTFRHPYQLQPNGEFLYPAYTPATAQIALLNTPVSNVVSQPAGIRSSPLLQPPQQQHYVQTYPSVKMVLSCFNCGSQLHTGRDCQESSMEDATRGAVYKLDYNAATTSASQTHVMDSVSNATAANVSNQDISSAPSVTAINK</sequence>
<feature type="region of interest" description="Disordered" evidence="2">
    <location>
        <begin position="453"/>
        <end position="487"/>
    </location>
</feature>
<feature type="compositionally biased region" description="Low complexity" evidence="2">
    <location>
        <begin position="278"/>
        <end position="306"/>
    </location>
</feature>
<dbReference type="PROSITE" id="PS50158">
    <property type="entry name" value="ZF_CCHC"/>
    <property type="match status" value="1"/>
</dbReference>
<dbReference type="GO" id="GO:0008270">
    <property type="term" value="F:zinc ion binding"/>
    <property type="evidence" value="ECO:0007669"/>
    <property type="project" value="UniProtKB-KW"/>
</dbReference>
<dbReference type="InterPro" id="IPR058599">
    <property type="entry name" value="PHAT_Smg/ZCCHC2-like"/>
</dbReference>
<dbReference type="EMBL" id="GIFK01000865">
    <property type="protein sequence ID" value="NBJ58568.1"/>
    <property type="molecule type" value="Transcribed_RNA"/>
</dbReference>
<dbReference type="AlphaFoldDB" id="A0A6B2E913"/>
<name>A0A6B2E913_9DIPT</name>
<keyword evidence="1" id="KW-0863">Zinc-finger</keyword>
<evidence type="ECO:0000256" key="1">
    <source>
        <dbReference type="PROSITE-ProRule" id="PRU00047"/>
    </source>
</evidence>